<comment type="caution">
    <text evidence="2">The sequence shown here is derived from an EMBL/GenBank/DDBJ whole genome shotgun (WGS) entry which is preliminary data.</text>
</comment>
<name>A0ABX9JPU4_9BACT</name>
<keyword evidence="3" id="KW-1185">Reference proteome</keyword>
<feature type="region of interest" description="Disordered" evidence="1">
    <location>
        <begin position="27"/>
        <end position="112"/>
    </location>
</feature>
<evidence type="ECO:0000313" key="2">
    <source>
        <dbReference type="EMBL" id="REG24011.1"/>
    </source>
</evidence>
<dbReference type="Proteomes" id="UP000256345">
    <property type="component" value="Unassembled WGS sequence"/>
</dbReference>
<reference evidence="2 3" key="1">
    <citation type="submission" date="2018-08" db="EMBL/GenBank/DDBJ databases">
        <title>Genomic Encyclopedia of Archaeal and Bacterial Type Strains, Phase II (KMG-II): from individual species to whole genera.</title>
        <authorList>
            <person name="Goeker M."/>
        </authorList>
    </citation>
    <scope>NUCLEOTIDE SEQUENCE [LARGE SCALE GENOMIC DNA]</scope>
    <source>
        <strain evidence="2 3">DSM 2261</strain>
    </source>
</reference>
<organism evidence="2 3">
    <name type="scientific">Archangium gephyra</name>
    <dbReference type="NCBI Taxonomy" id="48"/>
    <lineage>
        <taxon>Bacteria</taxon>
        <taxon>Pseudomonadati</taxon>
        <taxon>Myxococcota</taxon>
        <taxon>Myxococcia</taxon>
        <taxon>Myxococcales</taxon>
        <taxon>Cystobacterineae</taxon>
        <taxon>Archangiaceae</taxon>
        <taxon>Archangium</taxon>
    </lineage>
</organism>
<dbReference type="RefSeq" id="WP_147333171.1">
    <property type="nucleotide sequence ID" value="NZ_CP011509.1"/>
</dbReference>
<proteinExistence type="predicted"/>
<sequence>MHRSALLALALVGCAAPRSELRQATATVATPAPSFPQPGFIPAGAGASHGGLVPPQSRGVDRSPNRRDVPPSRTPGLWGADPVKAFKAEDPPRDDEDPEEGPRGDGPTASNECRHEMHDAAQTAKVAARFETLSTGQQECVTARLLLHCSNQELKLFRLFHEYVAHFARWVYNDIPAINVRAARYARDACKDVFLSLDALAVYRMTAEVFENTTTLPRIK</sequence>
<evidence type="ECO:0008006" key="4">
    <source>
        <dbReference type="Google" id="ProtNLM"/>
    </source>
</evidence>
<protein>
    <recommendedName>
        <fullName evidence="4">Lipoprotein</fullName>
    </recommendedName>
</protein>
<gene>
    <name evidence="2" type="ORF">ATI61_11548</name>
</gene>
<feature type="compositionally biased region" description="Basic and acidic residues" evidence="1">
    <location>
        <begin position="59"/>
        <end position="70"/>
    </location>
</feature>
<evidence type="ECO:0000313" key="3">
    <source>
        <dbReference type="Proteomes" id="UP000256345"/>
    </source>
</evidence>
<dbReference type="EMBL" id="QUMU01000015">
    <property type="protein sequence ID" value="REG24011.1"/>
    <property type="molecule type" value="Genomic_DNA"/>
</dbReference>
<evidence type="ECO:0000256" key="1">
    <source>
        <dbReference type="SAM" id="MobiDB-lite"/>
    </source>
</evidence>
<accession>A0ABX9JPU4</accession>